<sequence>MLAAFLQDMNETLGRSASVVATQQGTGTARSAAALVNGASAGLLSTAQASVSSVGTTATVRYAADPLSVLAKIQQGIGSTSAATTAGNAETAEAVLKAAKEAEALAGNGKATVTVAVGNATLQRAQNKAEQSALSNAVDKTAVPYRAEVSSI</sequence>
<dbReference type="AlphaFoldDB" id="A0A149VIE2"/>
<protein>
    <submittedName>
        <fullName evidence="1">Uncharacterized protein</fullName>
    </submittedName>
</protein>
<feature type="non-terminal residue" evidence="1">
    <location>
        <position position="152"/>
    </location>
</feature>
<proteinExistence type="predicted"/>
<dbReference type="Proteomes" id="UP000075538">
    <property type="component" value="Unassembled WGS sequence"/>
</dbReference>
<accession>A0A149VIE2</accession>
<dbReference type="EMBL" id="LHZZ01000102">
    <property type="protein sequence ID" value="KXV79935.1"/>
    <property type="molecule type" value="Genomic_DNA"/>
</dbReference>
<evidence type="ECO:0000313" key="2">
    <source>
        <dbReference type="Proteomes" id="UP000075538"/>
    </source>
</evidence>
<organism evidence="1 2">
    <name type="scientific">Acetobacter malorum</name>
    <dbReference type="NCBI Taxonomy" id="178901"/>
    <lineage>
        <taxon>Bacteria</taxon>
        <taxon>Pseudomonadati</taxon>
        <taxon>Pseudomonadota</taxon>
        <taxon>Alphaproteobacteria</taxon>
        <taxon>Acetobacterales</taxon>
        <taxon>Acetobacteraceae</taxon>
        <taxon>Acetobacter</taxon>
    </lineage>
</organism>
<comment type="caution">
    <text evidence="1">The sequence shown here is derived from an EMBL/GenBank/DDBJ whole genome shotgun (WGS) entry which is preliminary data.</text>
</comment>
<gene>
    <name evidence="1" type="ORF">AD953_00585</name>
</gene>
<reference evidence="1 2" key="1">
    <citation type="submission" date="2015-06" db="EMBL/GenBank/DDBJ databases">
        <title>Improved classification and identification of acetic acid bacteria using matrix-assisted laser desorption/ionization time-of-flight mass spectrometry; Gluconobacter nephelii and Gluconobacter uchimurae are later heterotypic synonyms of Gluconobacter japonicus and Gluconobacter oxydans, respectively.</title>
        <authorList>
            <person name="Li L."/>
            <person name="Cleenwerck I."/>
            <person name="De Vuyst L."/>
            <person name="Vandamme P."/>
        </authorList>
    </citation>
    <scope>NUCLEOTIDE SEQUENCE [LARGE SCALE GENOMIC DNA]</scope>
    <source>
        <strain evidence="1 2">LMG 1604</strain>
    </source>
</reference>
<evidence type="ECO:0000313" key="1">
    <source>
        <dbReference type="EMBL" id="KXV79935.1"/>
    </source>
</evidence>
<name>A0A149VIE2_9PROT</name>